<dbReference type="STRING" id="692418.SAMN04488029_3761"/>
<feature type="binding site" evidence="6">
    <location>
        <position position="50"/>
    </location>
    <ligand>
        <name>Fe cation</name>
        <dbReference type="ChEBI" id="CHEBI:24875"/>
        <label>1</label>
    </ligand>
</feature>
<dbReference type="PROSITE" id="PS51257">
    <property type="entry name" value="PROKAR_LIPOPROTEIN"/>
    <property type="match status" value="1"/>
</dbReference>
<evidence type="ECO:0000256" key="6">
    <source>
        <dbReference type="PIRSR" id="PIRSR000898-1"/>
    </source>
</evidence>
<evidence type="ECO:0000313" key="8">
    <source>
        <dbReference type="EMBL" id="SMD38349.1"/>
    </source>
</evidence>
<dbReference type="PANTHER" id="PTHR10161:SF14">
    <property type="entry name" value="TARTRATE-RESISTANT ACID PHOSPHATASE TYPE 5"/>
    <property type="match status" value="1"/>
</dbReference>
<dbReference type="AlphaFoldDB" id="A0A1W2GNV6"/>
<feature type="domain" description="Calcineurin-like phosphoesterase" evidence="7">
    <location>
        <begin position="47"/>
        <end position="250"/>
    </location>
</feature>
<feature type="binding site" evidence="6">
    <location>
        <position position="86"/>
    </location>
    <ligand>
        <name>Fe cation</name>
        <dbReference type="ChEBI" id="CHEBI:24875"/>
        <label>1</label>
    </ligand>
</feature>
<protein>
    <recommendedName>
        <fullName evidence="2 5">acid phosphatase</fullName>
        <ecNumber evidence="2 5">3.1.3.2</ecNumber>
    </recommendedName>
</protein>
<evidence type="ECO:0000313" key="9">
    <source>
        <dbReference type="Proteomes" id="UP000192472"/>
    </source>
</evidence>
<evidence type="ECO:0000256" key="5">
    <source>
        <dbReference type="PIRNR" id="PIRNR000898"/>
    </source>
</evidence>
<dbReference type="Proteomes" id="UP000192472">
    <property type="component" value="Unassembled WGS sequence"/>
</dbReference>
<proteinExistence type="predicted"/>
<evidence type="ECO:0000259" key="7">
    <source>
        <dbReference type="Pfam" id="PF00149"/>
    </source>
</evidence>
<dbReference type="RefSeq" id="WP_084374378.1">
    <property type="nucleotide sequence ID" value="NZ_FWYF01000004.1"/>
</dbReference>
<keyword evidence="3" id="KW-0732">Signal</keyword>
<accession>A0A1W2GNV6</accession>
<feature type="binding site" evidence="6">
    <location>
        <position position="249"/>
    </location>
    <ligand>
        <name>Fe cation</name>
        <dbReference type="ChEBI" id="CHEBI:24875"/>
        <label>1</label>
    </ligand>
</feature>
<keyword evidence="6" id="KW-0479">Metal-binding</keyword>
<comment type="catalytic activity">
    <reaction evidence="1 5">
        <text>a phosphate monoester + H2O = an alcohol + phosphate</text>
        <dbReference type="Rhea" id="RHEA:15017"/>
        <dbReference type="ChEBI" id="CHEBI:15377"/>
        <dbReference type="ChEBI" id="CHEBI:30879"/>
        <dbReference type="ChEBI" id="CHEBI:43474"/>
        <dbReference type="ChEBI" id="CHEBI:67140"/>
        <dbReference type="EC" id="3.1.3.2"/>
    </reaction>
</comment>
<comment type="cofactor">
    <cofactor evidence="6">
        <name>Fe cation</name>
        <dbReference type="ChEBI" id="CHEBI:24875"/>
    </cofactor>
    <text evidence="6">Binds 2 iron ions per subunit.</text>
</comment>
<name>A0A1W2GNV6_REIFA</name>
<dbReference type="EMBL" id="FWYF01000004">
    <property type="protein sequence ID" value="SMD38349.1"/>
    <property type="molecule type" value="Genomic_DNA"/>
</dbReference>
<keyword evidence="5 6" id="KW-0408">Iron</keyword>
<evidence type="ECO:0000256" key="3">
    <source>
        <dbReference type="ARBA" id="ARBA00022729"/>
    </source>
</evidence>
<dbReference type="EC" id="3.1.3.2" evidence="2 5"/>
<dbReference type="InterPro" id="IPR004843">
    <property type="entry name" value="Calcineurin-like_PHP"/>
</dbReference>
<dbReference type="GO" id="GO:0003993">
    <property type="term" value="F:acid phosphatase activity"/>
    <property type="evidence" value="ECO:0007669"/>
    <property type="project" value="UniProtKB-UniRule"/>
</dbReference>
<dbReference type="GO" id="GO:0046872">
    <property type="term" value="F:metal ion binding"/>
    <property type="evidence" value="ECO:0007669"/>
    <property type="project" value="UniProtKB-KW"/>
</dbReference>
<dbReference type="InterPro" id="IPR024927">
    <property type="entry name" value="Acid_PPase"/>
</dbReference>
<reference evidence="8 9" key="1">
    <citation type="submission" date="2017-04" db="EMBL/GenBank/DDBJ databases">
        <authorList>
            <person name="Afonso C.L."/>
            <person name="Miller P.J."/>
            <person name="Scott M.A."/>
            <person name="Spackman E."/>
            <person name="Goraichik I."/>
            <person name="Dimitrov K.M."/>
            <person name="Suarez D.L."/>
            <person name="Swayne D.E."/>
        </authorList>
    </citation>
    <scope>NUCLEOTIDE SEQUENCE [LARGE SCALE GENOMIC DNA]</scope>
    <source>
        <strain evidence="8 9">DSM 26133</strain>
    </source>
</reference>
<feature type="binding site" evidence="6">
    <location>
        <position position="83"/>
    </location>
    <ligand>
        <name>Fe cation</name>
        <dbReference type="ChEBI" id="CHEBI:24875"/>
        <label>2</label>
    </ligand>
</feature>
<feature type="binding site" evidence="6">
    <location>
        <position position="121"/>
    </location>
    <ligand>
        <name>Fe cation</name>
        <dbReference type="ChEBI" id="CHEBI:24875"/>
        <label>2</label>
    </ligand>
</feature>
<dbReference type="InterPro" id="IPR029052">
    <property type="entry name" value="Metallo-depent_PP-like"/>
</dbReference>
<gene>
    <name evidence="8" type="ORF">SAMN04488029_3761</name>
</gene>
<dbReference type="SUPFAM" id="SSF56300">
    <property type="entry name" value="Metallo-dependent phosphatases"/>
    <property type="match status" value="1"/>
</dbReference>
<dbReference type="InterPro" id="IPR051558">
    <property type="entry name" value="Metallophosphoesterase_PAP"/>
</dbReference>
<feature type="binding site" evidence="6">
    <location>
        <position position="211"/>
    </location>
    <ligand>
        <name>Fe cation</name>
        <dbReference type="ChEBI" id="CHEBI:24875"/>
        <label>2</label>
    </ligand>
</feature>
<dbReference type="Pfam" id="PF00149">
    <property type="entry name" value="Metallophos"/>
    <property type="match status" value="1"/>
</dbReference>
<feature type="binding site" evidence="6">
    <location>
        <position position="83"/>
    </location>
    <ligand>
        <name>Fe cation</name>
        <dbReference type="ChEBI" id="CHEBI:24875"/>
        <label>1</label>
    </ligand>
</feature>
<dbReference type="PIRSF" id="PIRSF000898">
    <property type="entry name" value="Acid_Ptase_5"/>
    <property type="match status" value="1"/>
</dbReference>
<evidence type="ECO:0000256" key="1">
    <source>
        <dbReference type="ARBA" id="ARBA00000032"/>
    </source>
</evidence>
<evidence type="ECO:0000256" key="4">
    <source>
        <dbReference type="ARBA" id="ARBA00022801"/>
    </source>
</evidence>
<keyword evidence="4 5" id="KW-0378">Hydrolase</keyword>
<dbReference type="Gene3D" id="3.60.21.10">
    <property type="match status" value="1"/>
</dbReference>
<feature type="binding site" evidence="6">
    <location>
        <position position="247"/>
    </location>
    <ligand>
        <name>Fe cation</name>
        <dbReference type="ChEBI" id="CHEBI:24875"/>
        <label>2</label>
    </ligand>
</feature>
<keyword evidence="9" id="KW-1185">Reference proteome</keyword>
<evidence type="ECO:0000256" key="2">
    <source>
        <dbReference type="ARBA" id="ARBA00012646"/>
    </source>
</evidence>
<organism evidence="8 9">
    <name type="scientific">Reichenbachiella faecimaris</name>
    <dbReference type="NCBI Taxonomy" id="692418"/>
    <lineage>
        <taxon>Bacteria</taxon>
        <taxon>Pseudomonadati</taxon>
        <taxon>Bacteroidota</taxon>
        <taxon>Cytophagia</taxon>
        <taxon>Cytophagales</taxon>
        <taxon>Reichenbachiellaceae</taxon>
        <taxon>Reichenbachiella</taxon>
    </lineage>
</organism>
<sequence>MKKEIIYLSILSLLLTLGCFSNKSNQEASKASVSEMEILEDALNWYVIGDFGRNGYDGQQEVADQMQAITKTLEPEFILTTGDNFYPDGVASVQDPYWISSFENVYKGFGLFVPWYAVLGNHDYRGNYQAEIDYTHVSQRWNMPAQYFVKEKEEDGVTVKFVFIDTSPFEDGYYEEEKYKAVWKQDSTKQLLWMDSVLADNSADWKVVVGHHPLYSGGKRIEATQDVRGHLEKVLKKHNVDVYFAGHEHDLQHIYNPSYKTHHFISGAGSEVRPTGKMEYSLFSASQHGFATASATKDQLLVQFVDHQGEVIYKYSIKK</sequence>
<dbReference type="PANTHER" id="PTHR10161">
    <property type="entry name" value="TARTRATE-RESISTANT ACID PHOSPHATASE TYPE 5"/>
    <property type="match status" value="1"/>
</dbReference>
<dbReference type="OrthoDB" id="9809781at2"/>